<dbReference type="PROSITE" id="PS50110">
    <property type="entry name" value="RESPONSE_REGULATORY"/>
    <property type="match status" value="1"/>
</dbReference>
<dbReference type="SUPFAM" id="SSF52172">
    <property type="entry name" value="CheY-like"/>
    <property type="match status" value="1"/>
</dbReference>
<organism evidence="9 10">
    <name type="scientific">Candidatus Proximibacter danicus</name>
    <dbReference type="NCBI Taxonomy" id="2954365"/>
    <lineage>
        <taxon>Bacteria</taxon>
        <taxon>Pseudomonadati</taxon>
        <taxon>Pseudomonadota</taxon>
        <taxon>Betaproteobacteria</taxon>
        <taxon>Candidatus Proximibacter</taxon>
    </lineage>
</organism>
<dbReference type="PANTHER" id="PTHR32071:SF117">
    <property type="entry name" value="PTS-DEPENDENT DIHYDROXYACETONE KINASE OPERON REGULATORY PROTEIN-RELATED"/>
    <property type="match status" value="1"/>
</dbReference>
<protein>
    <submittedName>
        <fullName evidence="9">Sigma-54-dependent Fis family transcriptional regulator</fullName>
    </submittedName>
</protein>
<dbReference type="SMART" id="SM00382">
    <property type="entry name" value="AAA"/>
    <property type="match status" value="1"/>
</dbReference>
<keyword evidence="6" id="KW-0597">Phosphoprotein</keyword>
<dbReference type="InterPro" id="IPR011006">
    <property type="entry name" value="CheY-like_superfamily"/>
</dbReference>
<evidence type="ECO:0000259" key="8">
    <source>
        <dbReference type="PROSITE" id="PS50110"/>
    </source>
</evidence>
<dbReference type="InterPro" id="IPR001789">
    <property type="entry name" value="Sig_transdc_resp-reg_receiver"/>
</dbReference>
<dbReference type="AlphaFoldDB" id="A0A9D7K1B2"/>
<dbReference type="PANTHER" id="PTHR32071">
    <property type="entry name" value="TRANSCRIPTIONAL REGULATORY PROTEIN"/>
    <property type="match status" value="1"/>
</dbReference>
<dbReference type="InterPro" id="IPR027417">
    <property type="entry name" value="P-loop_NTPase"/>
</dbReference>
<evidence type="ECO:0000313" key="9">
    <source>
        <dbReference type="EMBL" id="MBK8524590.1"/>
    </source>
</evidence>
<evidence type="ECO:0000313" key="10">
    <source>
        <dbReference type="Proteomes" id="UP000886689"/>
    </source>
</evidence>
<dbReference type="FunFam" id="3.40.50.300:FF:000006">
    <property type="entry name" value="DNA-binding transcriptional regulator NtrC"/>
    <property type="match status" value="1"/>
</dbReference>
<evidence type="ECO:0000256" key="2">
    <source>
        <dbReference type="ARBA" id="ARBA00022840"/>
    </source>
</evidence>
<dbReference type="PROSITE" id="PS00676">
    <property type="entry name" value="SIGMA54_INTERACT_2"/>
    <property type="match status" value="1"/>
</dbReference>
<dbReference type="InterPro" id="IPR025943">
    <property type="entry name" value="Sigma_54_int_dom_ATP-bd_2"/>
</dbReference>
<reference evidence="9" key="1">
    <citation type="submission" date="2020-10" db="EMBL/GenBank/DDBJ databases">
        <title>Connecting structure to function with the recovery of over 1000 high-quality activated sludge metagenome-assembled genomes encoding full-length rRNA genes using long-read sequencing.</title>
        <authorList>
            <person name="Singleton C.M."/>
            <person name="Petriglieri F."/>
            <person name="Kristensen J.M."/>
            <person name="Kirkegaard R.H."/>
            <person name="Michaelsen T.Y."/>
            <person name="Andersen M.H."/>
            <person name="Karst S.M."/>
            <person name="Dueholm M.S."/>
            <person name="Nielsen P.H."/>
            <person name="Albertsen M."/>
        </authorList>
    </citation>
    <scope>NUCLEOTIDE SEQUENCE</scope>
    <source>
        <strain evidence="9">Hirt_18-Q3-R61-65_BATAC.395</strain>
    </source>
</reference>
<keyword evidence="2" id="KW-0067">ATP-binding</keyword>
<dbReference type="Gene3D" id="1.10.8.60">
    <property type="match status" value="1"/>
</dbReference>
<evidence type="ECO:0000259" key="7">
    <source>
        <dbReference type="PROSITE" id="PS50045"/>
    </source>
</evidence>
<keyword evidence="4" id="KW-0238">DNA-binding</keyword>
<dbReference type="InterPro" id="IPR025662">
    <property type="entry name" value="Sigma_54_int_dom_ATP-bd_1"/>
</dbReference>
<dbReference type="InterPro" id="IPR002078">
    <property type="entry name" value="Sigma_54_int"/>
</dbReference>
<dbReference type="Pfam" id="PF02954">
    <property type="entry name" value="HTH_8"/>
    <property type="match status" value="1"/>
</dbReference>
<accession>A0A9D7K1B2</accession>
<dbReference type="Pfam" id="PF00158">
    <property type="entry name" value="Sigma54_activat"/>
    <property type="match status" value="1"/>
</dbReference>
<dbReference type="InterPro" id="IPR025944">
    <property type="entry name" value="Sigma_54_int_dom_CS"/>
</dbReference>
<dbReference type="PROSITE" id="PS50045">
    <property type="entry name" value="SIGMA54_INTERACT_4"/>
    <property type="match status" value="1"/>
</dbReference>
<keyword evidence="3" id="KW-0805">Transcription regulation</keyword>
<feature type="domain" description="Response regulatory" evidence="8">
    <location>
        <begin position="11"/>
        <end position="129"/>
    </location>
</feature>
<dbReference type="GO" id="GO:0043565">
    <property type="term" value="F:sequence-specific DNA binding"/>
    <property type="evidence" value="ECO:0007669"/>
    <property type="project" value="InterPro"/>
</dbReference>
<dbReference type="GO" id="GO:0006355">
    <property type="term" value="P:regulation of DNA-templated transcription"/>
    <property type="evidence" value="ECO:0007669"/>
    <property type="project" value="InterPro"/>
</dbReference>
<evidence type="ECO:0000256" key="1">
    <source>
        <dbReference type="ARBA" id="ARBA00022741"/>
    </source>
</evidence>
<dbReference type="InterPro" id="IPR002197">
    <property type="entry name" value="HTH_Fis"/>
</dbReference>
<feature type="domain" description="Sigma-54 factor interaction" evidence="7">
    <location>
        <begin position="173"/>
        <end position="402"/>
    </location>
</feature>
<dbReference type="Gene3D" id="1.10.10.60">
    <property type="entry name" value="Homeodomain-like"/>
    <property type="match status" value="1"/>
</dbReference>
<proteinExistence type="predicted"/>
<dbReference type="InterPro" id="IPR009057">
    <property type="entry name" value="Homeodomain-like_sf"/>
</dbReference>
<gene>
    <name evidence="9" type="ORF">IPL58_11100</name>
</gene>
<dbReference type="CDD" id="cd00009">
    <property type="entry name" value="AAA"/>
    <property type="match status" value="1"/>
</dbReference>
<dbReference type="SUPFAM" id="SSF46689">
    <property type="entry name" value="Homeodomain-like"/>
    <property type="match status" value="1"/>
</dbReference>
<dbReference type="GO" id="GO:0005524">
    <property type="term" value="F:ATP binding"/>
    <property type="evidence" value="ECO:0007669"/>
    <property type="project" value="UniProtKB-KW"/>
</dbReference>
<dbReference type="SMART" id="SM00448">
    <property type="entry name" value="REC"/>
    <property type="match status" value="1"/>
</dbReference>
<evidence type="ECO:0000256" key="6">
    <source>
        <dbReference type="PROSITE-ProRule" id="PRU00169"/>
    </source>
</evidence>
<dbReference type="PRINTS" id="PR01590">
    <property type="entry name" value="HTHFIS"/>
</dbReference>
<dbReference type="InterPro" id="IPR003593">
    <property type="entry name" value="AAA+_ATPase"/>
</dbReference>
<dbReference type="GO" id="GO:0000160">
    <property type="term" value="P:phosphorelay signal transduction system"/>
    <property type="evidence" value="ECO:0007669"/>
    <property type="project" value="InterPro"/>
</dbReference>
<dbReference type="CDD" id="cd17596">
    <property type="entry name" value="REC_HupR"/>
    <property type="match status" value="1"/>
</dbReference>
<dbReference type="EMBL" id="JADJUC010000012">
    <property type="protein sequence ID" value="MBK8524590.1"/>
    <property type="molecule type" value="Genomic_DNA"/>
</dbReference>
<dbReference type="PROSITE" id="PS00675">
    <property type="entry name" value="SIGMA54_INTERACT_1"/>
    <property type="match status" value="1"/>
</dbReference>
<keyword evidence="1" id="KW-0547">Nucleotide-binding</keyword>
<evidence type="ECO:0000256" key="4">
    <source>
        <dbReference type="ARBA" id="ARBA00023125"/>
    </source>
</evidence>
<name>A0A9D7K1B2_9PROT</name>
<dbReference type="Pfam" id="PF00072">
    <property type="entry name" value="Response_reg"/>
    <property type="match status" value="1"/>
</dbReference>
<evidence type="ECO:0000256" key="5">
    <source>
        <dbReference type="ARBA" id="ARBA00023163"/>
    </source>
</evidence>
<dbReference type="SUPFAM" id="SSF52540">
    <property type="entry name" value="P-loop containing nucleoside triphosphate hydrolases"/>
    <property type="match status" value="1"/>
</dbReference>
<evidence type="ECO:0000256" key="3">
    <source>
        <dbReference type="ARBA" id="ARBA00023015"/>
    </source>
</evidence>
<dbReference type="Gene3D" id="3.40.50.2300">
    <property type="match status" value="1"/>
</dbReference>
<feature type="modified residue" description="4-aspartylphosphate" evidence="6">
    <location>
        <position position="63"/>
    </location>
</feature>
<dbReference type="Proteomes" id="UP000886689">
    <property type="component" value="Unassembled WGS sequence"/>
</dbReference>
<dbReference type="Pfam" id="PF25601">
    <property type="entry name" value="AAA_lid_14"/>
    <property type="match status" value="1"/>
</dbReference>
<sequence>MNAPHKLKLPAVLVIDDEVRSQEALRRTLEEDFEVFTASGAEEAQAILEREAPLGGVQIIVCDQRMPGTTGVQFLKTVRSQFPDAVRIILSGYTDAEDIIAGINEAGIYQYLLKPWQPEQMLLTLKSAYSVYRLQQENQRLSLEVRAAEPVLKKRVEMKYERVKREFGLDGLIRAQNSPLNPVCQMIEKVAPFDLSVLISGESGTGKEMVARAIHYCSRRADKAFVIENCGALPDQLLEAELFGYKRGAFTGAYEDRIGLFQQADGGTIFLDEIGETSPAFQVRLLRVLQEGEFRPLGAARSVSVDVRVIAATNRDLEADVRDGRFREDLYYRLATVPLHVPPLRERPMDIPLLANRLLEASQRVLGKSCDGFASETAASIVAYRWPGNVRELQNEILRMLAMAETPRLGAELLSPRVLRAPVGEAQEADLSLLAGLEGGLKERMDQLEAQVVKEALIRHRYNKSRAAAELGLSRVGLRNKLERYGLEKK</sequence>
<dbReference type="PROSITE" id="PS00688">
    <property type="entry name" value="SIGMA54_INTERACT_3"/>
    <property type="match status" value="1"/>
</dbReference>
<keyword evidence="5" id="KW-0804">Transcription</keyword>
<dbReference type="InterPro" id="IPR058031">
    <property type="entry name" value="AAA_lid_NorR"/>
</dbReference>
<dbReference type="Gene3D" id="3.40.50.300">
    <property type="entry name" value="P-loop containing nucleotide triphosphate hydrolases"/>
    <property type="match status" value="1"/>
</dbReference>
<comment type="caution">
    <text evidence="9">The sequence shown here is derived from an EMBL/GenBank/DDBJ whole genome shotgun (WGS) entry which is preliminary data.</text>
</comment>